<comment type="caution">
    <text evidence="2">The sequence shown here is derived from an EMBL/GenBank/DDBJ whole genome shotgun (WGS) entry which is preliminary data.</text>
</comment>
<protein>
    <submittedName>
        <fullName evidence="2">Uncharacterized protein</fullName>
    </submittedName>
</protein>
<name>A0A1Q9DCD5_SYMMI</name>
<gene>
    <name evidence="2" type="ORF">AK812_SmicGene25278</name>
</gene>
<feature type="region of interest" description="Disordered" evidence="1">
    <location>
        <begin position="1"/>
        <end position="29"/>
    </location>
</feature>
<evidence type="ECO:0000313" key="2">
    <source>
        <dbReference type="EMBL" id="OLP92874.1"/>
    </source>
</evidence>
<evidence type="ECO:0000256" key="1">
    <source>
        <dbReference type="SAM" id="MobiDB-lite"/>
    </source>
</evidence>
<keyword evidence="3" id="KW-1185">Reference proteome</keyword>
<feature type="compositionally biased region" description="Basic and acidic residues" evidence="1">
    <location>
        <begin position="10"/>
        <end position="29"/>
    </location>
</feature>
<proteinExistence type="predicted"/>
<dbReference type="EMBL" id="LSRX01000604">
    <property type="protein sequence ID" value="OLP92874.1"/>
    <property type="molecule type" value="Genomic_DNA"/>
</dbReference>
<dbReference type="Proteomes" id="UP000186817">
    <property type="component" value="Unassembled WGS sequence"/>
</dbReference>
<dbReference type="AlphaFoldDB" id="A0A1Q9DCD5"/>
<sequence>MNTWPLKGGWDPKRWETQKHSPKDSTPQVRDDDLVQWLHSFENRRAQMPETSVLAMTATDEAGANGKVAISREMGPPVSLGITDPISLGKPTKAEEALTEQLLEVSGTVYP</sequence>
<reference evidence="2 3" key="1">
    <citation type="submission" date="2016-02" db="EMBL/GenBank/DDBJ databases">
        <title>Genome analysis of coral dinoflagellate symbionts highlights evolutionary adaptations to a symbiotic lifestyle.</title>
        <authorList>
            <person name="Aranda M."/>
            <person name="Li Y."/>
            <person name="Liew Y.J."/>
            <person name="Baumgarten S."/>
            <person name="Simakov O."/>
            <person name="Wilson M."/>
            <person name="Piel J."/>
            <person name="Ashoor H."/>
            <person name="Bougouffa S."/>
            <person name="Bajic V.B."/>
            <person name="Ryu T."/>
            <person name="Ravasi T."/>
            <person name="Bayer T."/>
            <person name="Micklem G."/>
            <person name="Kim H."/>
            <person name="Bhak J."/>
            <person name="Lajeunesse T.C."/>
            <person name="Voolstra C.R."/>
        </authorList>
    </citation>
    <scope>NUCLEOTIDE SEQUENCE [LARGE SCALE GENOMIC DNA]</scope>
    <source>
        <strain evidence="2 3">CCMP2467</strain>
    </source>
</reference>
<evidence type="ECO:0000313" key="3">
    <source>
        <dbReference type="Proteomes" id="UP000186817"/>
    </source>
</evidence>
<accession>A0A1Q9DCD5</accession>
<organism evidence="2 3">
    <name type="scientific">Symbiodinium microadriaticum</name>
    <name type="common">Dinoflagellate</name>
    <name type="synonym">Zooxanthella microadriatica</name>
    <dbReference type="NCBI Taxonomy" id="2951"/>
    <lineage>
        <taxon>Eukaryota</taxon>
        <taxon>Sar</taxon>
        <taxon>Alveolata</taxon>
        <taxon>Dinophyceae</taxon>
        <taxon>Suessiales</taxon>
        <taxon>Symbiodiniaceae</taxon>
        <taxon>Symbiodinium</taxon>
    </lineage>
</organism>